<dbReference type="OrthoDB" id="407974at2"/>
<evidence type="ECO:0000313" key="5">
    <source>
        <dbReference type="Proteomes" id="UP000240971"/>
    </source>
</evidence>
<dbReference type="InterPro" id="IPR002110">
    <property type="entry name" value="Ankyrin_rpt"/>
</dbReference>
<reference evidence="4 5" key="1">
    <citation type="submission" date="2018-03" db="EMBL/GenBank/DDBJ databases">
        <title>Genomic Encyclopedia of Archaeal and Bacterial Type Strains, Phase II (KMG-II): from individual species to whole genera.</title>
        <authorList>
            <person name="Goeker M."/>
        </authorList>
    </citation>
    <scope>NUCLEOTIDE SEQUENCE [LARGE SCALE GENOMIC DNA]</scope>
    <source>
        <strain evidence="4 5">DSM 24859</strain>
    </source>
</reference>
<keyword evidence="1" id="KW-0677">Repeat</keyword>
<sequence>MTKKNIKTFFQAIRDSDLQKVAELIDTNKAYINICNVSPPKKDDGQSGLQVAFKTGNFDIAKLLIAQGSEVNFIEKSAINEWTTPVLHDCIRATIFNTHTLQKDISVFNNAISLLQLMLRQKADPNIADSYGNNCLHRAIMDARQMIVNPNAELNDGILLEQLRAVFKALINSGADINRHSEKRPSAANMLANFRMEQYQLW</sequence>
<dbReference type="PANTHER" id="PTHR24193">
    <property type="entry name" value="ANKYRIN REPEAT PROTEIN"/>
    <property type="match status" value="1"/>
</dbReference>
<accession>A0A2P8HCP6</accession>
<dbReference type="PANTHER" id="PTHR24193:SF121">
    <property type="entry name" value="ADA2A-CONTAINING COMPLEX COMPONENT 3, ISOFORM D"/>
    <property type="match status" value="1"/>
</dbReference>
<evidence type="ECO:0000256" key="3">
    <source>
        <dbReference type="PROSITE-ProRule" id="PRU00023"/>
    </source>
</evidence>
<keyword evidence="5" id="KW-1185">Reference proteome</keyword>
<name>A0A2P8HCP6_CHINA</name>
<dbReference type="EMBL" id="PYAW01000007">
    <property type="protein sequence ID" value="PSL43932.1"/>
    <property type="molecule type" value="Genomic_DNA"/>
</dbReference>
<dbReference type="SUPFAM" id="SSF48403">
    <property type="entry name" value="Ankyrin repeat"/>
    <property type="match status" value="1"/>
</dbReference>
<dbReference type="InterPro" id="IPR050663">
    <property type="entry name" value="Ankyrin-SOCS_Box"/>
</dbReference>
<organism evidence="4 5">
    <name type="scientific">Chitinophaga niastensis</name>
    <dbReference type="NCBI Taxonomy" id="536980"/>
    <lineage>
        <taxon>Bacteria</taxon>
        <taxon>Pseudomonadati</taxon>
        <taxon>Bacteroidota</taxon>
        <taxon>Chitinophagia</taxon>
        <taxon>Chitinophagales</taxon>
        <taxon>Chitinophagaceae</taxon>
        <taxon>Chitinophaga</taxon>
    </lineage>
</organism>
<feature type="repeat" description="ANK" evidence="3">
    <location>
        <begin position="44"/>
        <end position="76"/>
    </location>
</feature>
<evidence type="ECO:0000313" key="4">
    <source>
        <dbReference type="EMBL" id="PSL43932.1"/>
    </source>
</evidence>
<dbReference type="Proteomes" id="UP000240971">
    <property type="component" value="Unassembled WGS sequence"/>
</dbReference>
<dbReference type="InterPro" id="IPR036770">
    <property type="entry name" value="Ankyrin_rpt-contain_sf"/>
</dbReference>
<dbReference type="Gene3D" id="1.25.40.20">
    <property type="entry name" value="Ankyrin repeat-containing domain"/>
    <property type="match status" value="1"/>
</dbReference>
<dbReference type="RefSeq" id="WP_106530895.1">
    <property type="nucleotide sequence ID" value="NZ_PYAW01000007.1"/>
</dbReference>
<dbReference type="PROSITE" id="PS50088">
    <property type="entry name" value="ANK_REPEAT"/>
    <property type="match status" value="1"/>
</dbReference>
<dbReference type="SMART" id="SM00248">
    <property type="entry name" value="ANK"/>
    <property type="match status" value="2"/>
</dbReference>
<dbReference type="GO" id="GO:0045944">
    <property type="term" value="P:positive regulation of transcription by RNA polymerase II"/>
    <property type="evidence" value="ECO:0007669"/>
    <property type="project" value="TreeGrafter"/>
</dbReference>
<evidence type="ECO:0000256" key="1">
    <source>
        <dbReference type="ARBA" id="ARBA00022737"/>
    </source>
</evidence>
<protein>
    <submittedName>
        <fullName evidence="4">Uncharacterized protein</fullName>
    </submittedName>
</protein>
<comment type="caution">
    <text evidence="4">The sequence shown here is derived from an EMBL/GenBank/DDBJ whole genome shotgun (WGS) entry which is preliminary data.</text>
</comment>
<keyword evidence="2 3" id="KW-0040">ANK repeat</keyword>
<proteinExistence type="predicted"/>
<evidence type="ECO:0000256" key="2">
    <source>
        <dbReference type="ARBA" id="ARBA00023043"/>
    </source>
</evidence>
<dbReference type="PROSITE" id="PS50297">
    <property type="entry name" value="ANK_REP_REGION"/>
    <property type="match status" value="1"/>
</dbReference>
<dbReference type="GO" id="GO:0000976">
    <property type="term" value="F:transcription cis-regulatory region binding"/>
    <property type="evidence" value="ECO:0007669"/>
    <property type="project" value="TreeGrafter"/>
</dbReference>
<gene>
    <name evidence="4" type="ORF">CLV51_107244</name>
</gene>
<dbReference type="AlphaFoldDB" id="A0A2P8HCP6"/>